<dbReference type="EMBL" id="QLLL01000010">
    <property type="protein sequence ID" value="RAI99431.1"/>
    <property type="molecule type" value="Genomic_DNA"/>
</dbReference>
<dbReference type="AlphaFoldDB" id="A0A327Q6P5"/>
<organism evidence="2 3">
    <name type="scientific">Chitinophaga skermanii</name>
    <dbReference type="NCBI Taxonomy" id="331697"/>
    <lineage>
        <taxon>Bacteria</taxon>
        <taxon>Pseudomonadati</taxon>
        <taxon>Bacteroidota</taxon>
        <taxon>Chitinophagia</taxon>
        <taxon>Chitinophagales</taxon>
        <taxon>Chitinophagaceae</taxon>
        <taxon>Chitinophaga</taxon>
    </lineage>
</organism>
<feature type="transmembrane region" description="Helical" evidence="1">
    <location>
        <begin position="51"/>
        <end position="79"/>
    </location>
</feature>
<dbReference type="RefSeq" id="WP_111599953.1">
    <property type="nucleotide sequence ID" value="NZ_QLLL01000010.1"/>
</dbReference>
<keyword evidence="1" id="KW-0812">Transmembrane</keyword>
<name>A0A327Q6P5_9BACT</name>
<reference evidence="2 3" key="1">
    <citation type="submission" date="2018-06" db="EMBL/GenBank/DDBJ databases">
        <title>Genomic Encyclopedia of Archaeal and Bacterial Type Strains, Phase II (KMG-II): from individual species to whole genera.</title>
        <authorList>
            <person name="Goeker M."/>
        </authorList>
    </citation>
    <scope>NUCLEOTIDE SEQUENCE [LARGE SCALE GENOMIC DNA]</scope>
    <source>
        <strain evidence="2 3">DSM 23857</strain>
    </source>
</reference>
<accession>A0A327Q6P5</accession>
<dbReference type="OrthoDB" id="9814377at2"/>
<evidence type="ECO:0000313" key="3">
    <source>
        <dbReference type="Proteomes" id="UP000249547"/>
    </source>
</evidence>
<sequence length="142" mass="16352">MAGESKSSKNIKPNKNKGKRLERLQHKYRLVIMNDDTYEEVTSFRLSRMSVYVAMSTVFVLLVAITVATVVFTPLRYYIPGYGDLKQRKEYLTLKMRADSMQKAIIARDQYLENVKQVINGSFTGKLDTTLLKVPKQDNSTY</sequence>
<comment type="caution">
    <text evidence="2">The sequence shown here is derived from an EMBL/GenBank/DDBJ whole genome shotgun (WGS) entry which is preliminary data.</text>
</comment>
<evidence type="ECO:0008006" key="4">
    <source>
        <dbReference type="Google" id="ProtNLM"/>
    </source>
</evidence>
<evidence type="ECO:0000256" key="1">
    <source>
        <dbReference type="SAM" id="Phobius"/>
    </source>
</evidence>
<dbReference type="Proteomes" id="UP000249547">
    <property type="component" value="Unassembled WGS sequence"/>
</dbReference>
<keyword evidence="1" id="KW-1133">Transmembrane helix</keyword>
<proteinExistence type="predicted"/>
<keyword evidence="3" id="KW-1185">Reference proteome</keyword>
<keyword evidence="1" id="KW-0472">Membrane</keyword>
<evidence type="ECO:0000313" key="2">
    <source>
        <dbReference type="EMBL" id="RAI99431.1"/>
    </source>
</evidence>
<gene>
    <name evidence="2" type="ORF">LX64_04565</name>
</gene>
<protein>
    <recommendedName>
        <fullName evidence="4">Peptidase</fullName>
    </recommendedName>
</protein>